<sequence length="465" mass="52006">MPKGEPRVLRVSCYGYREPASLIIYDQTEEVSKKAQARHTVARKSKSASPEQQPACLAGILPPPISNDDRALSHLFTYYVGTGEGRGMFWYVPDLLRTSPSPALQATMKALGMASMSRMQTMPDLRRPAAEEYSKALRATNDALRDPVLAKSDATLAAVAALGTYVVRVHEMTMMHGWMNHNQGATKLLELRGEEQLDSELGMELFTVVRLLNVLSNALFRYSMHHSPMIAELSKMAEVKRDANTRPIETFYELVVRLNDLAIQIDKDGKSAENLGPLIGEALHLDADLKLWSMFLGRAWHSTVIDTPPLPELHVDKNVYTPIRGERYHMYPSLGIASIWNFYRHTRIMLNEMIRSISLRCVEFQRTSEWQQVVSQSATVIDQLVDDVCGGVVFHFISGAPGLGATLRLQWPLFIAALCTDRKSAKYAWILQNLDIIANTTGFQQALSFSQRLRDGSTKGIIPGS</sequence>
<accession>A0ABR4ISU9</accession>
<proteinExistence type="predicted"/>
<organism evidence="1 2">
    <name type="scientific">Aspergillus cavernicola</name>
    <dbReference type="NCBI Taxonomy" id="176166"/>
    <lineage>
        <taxon>Eukaryota</taxon>
        <taxon>Fungi</taxon>
        <taxon>Dikarya</taxon>
        <taxon>Ascomycota</taxon>
        <taxon>Pezizomycotina</taxon>
        <taxon>Eurotiomycetes</taxon>
        <taxon>Eurotiomycetidae</taxon>
        <taxon>Eurotiales</taxon>
        <taxon>Aspergillaceae</taxon>
        <taxon>Aspergillus</taxon>
        <taxon>Aspergillus subgen. Nidulantes</taxon>
    </lineage>
</organism>
<evidence type="ECO:0008006" key="3">
    <source>
        <dbReference type="Google" id="ProtNLM"/>
    </source>
</evidence>
<dbReference type="InterPro" id="IPR021858">
    <property type="entry name" value="Fun_TF"/>
</dbReference>
<comment type="caution">
    <text evidence="1">The sequence shown here is derived from an EMBL/GenBank/DDBJ whole genome shotgun (WGS) entry which is preliminary data.</text>
</comment>
<dbReference type="Pfam" id="PF11951">
    <property type="entry name" value="Fungal_trans_2"/>
    <property type="match status" value="1"/>
</dbReference>
<dbReference type="Proteomes" id="UP001610335">
    <property type="component" value="Unassembled WGS sequence"/>
</dbReference>
<reference evidence="1 2" key="1">
    <citation type="submission" date="2024-07" db="EMBL/GenBank/DDBJ databases">
        <title>Section-level genome sequencing and comparative genomics of Aspergillus sections Usti and Cavernicolus.</title>
        <authorList>
            <consortium name="Lawrence Berkeley National Laboratory"/>
            <person name="Nybo J.L."/>
            <person name="Vesth T.C."/>
            <person name="Theobald S."/>
            <person name="Frisvad J.C."/>
            <person name="Larsen T.O."/>
            <person name="Kjaerboelling I."/>
            <person name="Rothschild-Mancinelli K."/>
            <person name="Lyhne E.K."/>
            <person name="Kogle M.E."/>
            <person name="Barry K."/>
            <person name="Clum A."/>
            <person name="Na H."/>
            <person name="Ledsgaard L."/>
            <person name="Lin J."/>
            <person name="Lipzen A."/>
            <person name="Kuo A."/>
            <person name="Riley R."/>
            <person name="Mondo S."/>
            <person name="LaButti K."/>
            <person name="Haridas S."/>
            <person name="Pangalinan J."/>
            <person name="Salamov A.A."/>
            <person name="Simmons B.A."/>
            <person name="Magnuson J.K."/>
            <person name="Chen J."/>
            <person name="Drula E."/>
            <person name="Henrissat B."/>
            <person name="Wiebenga A."/>
            <person name="Lubbers R.J."/>
            <person name="Gomes A.C."/>
            <person name="Makela M.R."/>
            <person name="Stajich J."/>
            <person name="Grigoriev I.V."/>
            <person name="Mortensen U.H."/>
            <person name="De vries R.P."/>
            <person name="Baker S.E."/>
            <person name="Andersen M.R."/>
        </authorList>
    </citation>
    <scope>NUCLEOTIDE SEQUENCE [LARGE SCALE GENOMIC DNA]</scope>
    <source>
        <strain evidence="1 2">CBS 600.67</strain>
    </source>
</reference>
<dbReference type="InterPro" id="IPR053175">
    <property type="entry name" value="DHMBA_Reg_Transcription_Factor"/>
</dbReference>
<gene>
    <name evidence="1" type="ORF">BDW59DRAFT_158269</name>
</gene>
<dbReference type="EMBL" id="JBFXLS010000011">
    <property type="protein sequence ID" value="KAL2830829.1"/>
    <property type="molecule type" value="Genomic_DNA"/>
</dbReference>
<keyword evidence="2" id="KW-1185">Reference proteome</keyword>
<name>A0ABR4ISU9_9EURO</name>
<evidence type="ECO:0000313" key="2">
    <source>
        <dbReference type="Proteomes" id="UP001610335"/>
    </source>
</evidence>
<dbReference type="PANTHER" id="PTHR38791">
    <property type="entry name" value="ZN(II)2CYS6 TRANSCRIPTION FACTOR (EUROFUNG)-RELATED-RELATED"/>
    <property type="match status" value="1"/>
</dbReference>
<protein>
    <recommendedName>
        <fullName evidence="3">C6 finger domain protein</fullName>
    </recommendedName>
</protein>
<evidence type="ECO:0000313" key="1">
    <source>
        <dbReference type="EMBL" id="KAL2830829.1"/>
    </source>
</evidence>